<keyword evidence="1" id="KW-1133">Transmembrane helix</keyword>
<keyword evidence="3" id="KW-1185">Reference proteome</keyword>
<keyword evidence="1" id="KW-0472">Membrane</keyword>
<evidence type="ECO:0000313" key="3">
    <source>
        <dbReference type="Proteomes" id="UP000182248"/>
    </source>
</evidence>
<protein>
    <submittedName>
        <fullName evidence="2">Uncharacterized protein</fullName>
    </submittedName>
</protein>
<dbReference type="Proteomes" id="UP000182248">
    <property type="component" value="Unassembled WGS sequence"/>
</dbReference>
<evidence type="ECO:0000256" key="1">
    <source>
        <dbReference type="SAM" id="Phobius"/>
    </source>
</evidence>
<evidence type="ECO:0000313" key="2">
    <source>
        <dbReference type="EMBL" id="SFW68821.1"/>
    </source>
</evidence>
<gene>
    <name evidence="2" type="ORF">SAMN02927921_03326</name>
</gene>
<sequence>MSGEKLFGLEVEIVYGLKSADMERFFRRKSLFYLIYTKAPILTISSFLMFY</sequence>
<keyword evidence="1" id="KW-0812">Transmembrane</keyword>
<name>A0A1K1R9V3_9FLAO</name>
<reference evidence="2 3" key="1">
    <citation type="submission" date="2016-11" db="EMBL/GenBank/DDBJ databases">
        <authorList>
            <person name="Jaros S."/>
            <person name="Januszkiewicz K."/>
            <person name="Wedrychowicz H."/>
        </authorList>
    </citation>
    <scope>NUCLEOTIDE SEQUENCE [LARGE SCALE GENOMIC DNA]</scope>
    <source>
        <strain evidence="2 3">CGMCC 1.12145</strain>
    </source>
</reference>
<proteinExistence type="predicted"/>
<accession>A0A1K1R9V3</accession>
<dbReference type="AlphaFoldDB" id="A0A1K1R9V3"/>
<dbReference type="EMBL" id="FPJE01000021">
    <property type="protein sequence ID" value="SFW68821.1"/>
    <property type="molecule type" value="Genomic_DNA"/>
</dbReference>
<organism evidence="2 3">
    <name type="scientific">Sinomicrobium oceani</name>
    <dbReference type="NCBI Taxonomy" id="1150368"/>
    <lineage>
        <taxon>Bacteria</taxon>
        <taxon>Pseudomonadati</taxon>
        <taxon>Bacteroidota</taxon>
        <taxon>Flavobacteriia</taxon>
        <taxon>Flavobacteriales</taxon>
        <taxon>Flavobacteriaceae</taxon>
        <taxon>Sinomicrobium</taxon>
    </lineage>
</organism>
<feature type="transmembrane region" description="Helical" evidence="1">
    <location>
        <begin position="31"/>
        <end position="50"/>
    </location>
</feature>